<name>M7BRK7_CHEMY</name>
<dbReference type="EMBL" id="KB548462">
    <property type="protein sequence ID" value="EMP30772.1"/>
    <property type="molecule type" value="Genomic_DNA"/>
</dbReference>
<gene>
    <name evidence="3" type="ORF">UY3_12085</name>
</gene>
<evidence type="ECO:0000313" key="3">
    <source>
        <dbReference type="EMBL" id="EMP30772.1"/>
    </source>
</evidence>
<feature type="domain" description="Myb/SANT-like DNA-binding" evidence="2">
    <location>
        <begin position="1"/>
        <end position="49"/>
    </location>
</feature>
<evidence type="ECO:0000256" key="1">
    <source>
        <dbReference type="SAM" id="MobiDB-lite"/>
    </source>
</evidence>
<sequence length="93" mass="10648">MMDRSYNRDTQQCSVKVKELRQAYQKTKDANGHSRSEPHTCRFYDELRAILGSVPTTTSPLSVDTCKGGVSRNRDKDFVDEDEEEEEEVEDSA</sequence>
<dbReference type="InterPro" id="IPR044822">
    <property type="entry name" value="Myb_DNA-bind_4"/>
</dbReference>
<evidence type="ECO:0000259" key="2">
    <source>
        <dbReference type="Pfam" id="PF13837"/>
    </source>
</evidence>
<feature type="compositionally biased region" description="Acidic residues" evidence="1">
    <location>
        <begin position="78"/>
        <end position="93"/>
    </location>
</feature>
<dbReference type="Proteomes" id="UP000031443">
    <property type="component" value="Unassembled WGS sequence"/>
</dbReference>
<feature type="region of interest" description="Disordered" evidence="1">
    <location>
        <begin position="56"/>
        <end position="93"/>
    </location>
</feature>
<reference evidence="4" key="1">
    <citation type="journal article" date="2013" name="Nat. Genet.">
        <title>The draft genomes of soft-shell turtle and green sea turtle yield insights into the development and evolution of the turtle-specific body plan.</title>
        <authorList>
            <person name="Wang Z."/>
            <person name="Pascual-Anaya J."/>
            <person name="Zadissa A."/>
            <person name="Li W."/>
            <person name="Niimura Y."/>
            <person name="Huang Z."/>
            <person name="Li C."/>
            <person name="White S."/>
            <person name="Xiong Z."/>
            <person name="Fang D."/>
            <person name="Wang B."/>
            <person name="Ming Y."/>
            <person name="Chen Y."/>
            <person name="Zheng Y."/>
            <person name="Kuraku S."/>
            <person name="Pignatelli M."/>
            <person name="Herrero J."/>
            <person name="Beal K."/>
            <person name="Nozawa M."/>
            <person name="Li Q."/>
            <person name="Wang J."/>
            <person name="Zhang H."/>
            <person name="Yu L."/>
            <person name="Shigenobu S."/>
            <person name="Wang J."/>
            <person name="Liu J."/>
            <person name="Flicek P."/>
            <person name="Searle S."/>
            <person name="Wang J."/>
            <person name="Kuratani S."/>
            <person name="Yin Y."/>
            <person name="Aken B."/>
            <person name="Zhang G."/>
            <person name="Irie N."/>
        </authorList>
    </citation>
    <scope>NUCLEOTIDE SEQUENCE [LARGE SCALE GENOMIC DNA]</scope>
</reference>
<evidence type="ECO:0000313" key="4">
    <source>
        <dbReference type="Proteomes" id="UP000031443"/>
    </source>
</evidence>
<proteinExistence type="predicted"/>
<dbReference type="PANTHER" id="PTHR47595:SF1">
    <property type="entry name" value="MYB_SANT-LIKE DNA-BINDING DOMAIN-CONTAINING PROTEIN"/>
    <property type="match status" value="1"/>
</dbReference>
<protein>
    <recommendedName>
        <fullName evidence="2">Myb/SANT-like DNA-binding domain-containing protein</fullName>
    </recommendedName>
</protein>
<dbReference type="AlphaFoldDB" id="M7BRK7"/>
<dbReference type="PANTHER" id="PTHR47595">
    <property type="entry name" value="HEAT SHOCK 70 KDA PROTEIN 14"/>
    <property type="match status" value="1"/>
</dbReference>
<organism evidence="3 4">
    <name type="scientific">Chelonia mydas</name>
    <name type="common">Green sea-turtle</name>
    <name type="synonym">Chelonia agassizi</name>
    <dbReference type="NCBI Taxonomy" id="8469"/>
    <lineage>
        <taxon>Eukaryota</taxon>
        <taxon>Metazoa</taxon>
        <taxon>Chordata</taxon>
        <taxon>Craniata</taxon>
        <taxon>Vertebrata</taxon>
        <taxon>Euteleostomi</taxon>
        <taxon>Archelosauria</taxon>
        <taxon>Testudinata</taxon>
        <taxon>Testudines</taxon>
        <taxon>Cryptodira</taxon>
        <taxon>Durocryptodira</taxon>
        <taxon>Americhelydia</taxon>
        <taxon>Chelonioidea</taxon>
        <taxon>Cheloniidae</taxon>
        <taxon>Chelonia</taxon>
    </lineage>
</organism>
<keyword evidence="4" id="KW-1185">Reference proteome</keyword>
<dbReference type="Pfam" id="PF13837">
    <property type="entry name" value="Myb_DNA-bind_4"/>
    <property type="match status" value="1"/>
</dbReference>
<accession>M7BRK7</accession>